<dbReference type="GO" id="GO:0005634">
    <property type="term" value="C:nucleus"/>
    <property type="evidence" value="ECO:0007669"/>
    <property type="project" value="TreeGrafter"/>
</dbReference>
<evidence type="ECO:0000256" key="7">
    <source>
        <dbReference type="ARBA" id="ARBA00023054"/>
    </source>
</evidence>
<sequence length="1155" mass="131240">MMVTRSFSRSKTPARKTPGKFKQPPKDPVKVFCRLRPLQNDGDISCLVATDTTITLVPPESCLQYRANNYKEYQYVFKQVFSESSQQKEVFDMVALPLVDDLIQGKNGLLFTYGVTGSGKTYTMTGEPNDGGILPRCLDVLFNSISDYQAKKFVFKPDKMNGFEVLSEVEAMLERQRELHGDLATGKNTKTPRRKNSDEEIGFRIPDTTKITQLNDDNTFGVFVTYVEIYNNGIYDLLEDISDDILRNKSLQVKLVREDASRNMYVHGVTEVEVKSTNEAFQAFYKGQKRKRMAHTALNAESSRSHSVFTVRLVQAPLDCRGEAVVQDKRAICISQLSLVDLAGSERTNRTKNTGQRLREASNINNSLLTLRLCLETLRENQLQGTEKMVPYRESKMTHLFKNYFDGDGQVEMIVCVNPSVDDFDENVHVLKFAEMTQEVQVSRPVPLRVDLGLDLPKGRRNAYKNLEDLRKEIENEIVEPNMNQPIYSLSGPFPCLELLNPNDNTIMDLTHFLELRIQRRQTIQEEIKKLEEEHIKRLMEADRDLVLLKQENSLVKQELISTNLSLENEQRKNVILENRLVEKDNLVACLQRQMNEQEKLLRSQELELREKNIKIKQKAVEKEYVKQRCNDKIAAEKEKLSKEMETRVKEHQEQLQEVALRVSHSSLMSPDRMKPSKPILLYGLKGQPGLPSPNTLQATSSPAMRFNSLECSYSIGCYRQGFQSQGVNSAMERYGHLSEVDKGRFLGLVEAGYTDSGIFAYNIVYTKNSFALERNSKRWEISAIKESQLRKDNEKLRVVKRILSDENSAYILPNATSSCPSNARPELSQLQPGAGVEHNVVPSQFLTPHVRKHGIMTRHRRSRSAGNSKDMWLDHRPGIPASLPTVMQPQMKKRKSITKLTDAKDVTGSKASKYCLMTQEQDSAGELETRLYKAKAIVEHYSRSPSTRKRLHTVMEEMVLPVLELIQFVDTRWSSEYNMLSRLHAVRKAVGAELANSENNIEILTEVEWKQAAGIVEVLGPLADATKEINKALKSRFSFYDSDPIFCPSMLCDPRFRGVLIDDMVAVNTLAIEVKKLSDKSSLEPNVKDEHPSCSSSSSGLWSSFDSIPNTTQPAIDNNSEVKDYLNEPRLANTLVVLSSTAEDREIEVRISVG</sequence>
<evidence type="ECO:0000256" key="1">
    <source>
        <dbReference type="ARBA" id="ARBA00004186"/>
    </source>
</evidence>
<evidence type="ECO:0000259" key="13">
    <source>
        <dbReference type="PROSITE" id="PS50067"/>
    </source>
</evidence>
<feature type="region of interest" description="Disordered" evidence="12">
    <location>
        <begin position="856"/>
        <end position="875"/>
    </location>
</feature>
<organism evidence="14">
    <name type="scientific">Timema shepardi</name>
    <name type="common">Walking stick</name>
    <dbReference type="NCBI Taxonomy" id="629360"/>
    <lineage>
        <taxon>Eukaryota</taxon>
        <taxon>Metazoa</taxon>
        <taxon>Ecdysozoa</taxon>
        <taxon>Arthropoda</taxon>
        <taxon>Hexapoda</taxon>
        <taxon>Insecta</taxon>
        <taxon>Pterygota</taxon>
        <taxon>Neoptera</taxon>
        <taxon>Polyneoptera</taxon>
        <taxon>Phasmatodea</taxon>
        <taxon>Timematodea</taxon>
        <taxon>Timematoidea</taxon>
        <taxon>Timematidae</taxon>
        <taxon>Timema</taxon>
    </lineage>
</organism>
<feature type="domain" description="Kinesin motor" evidence="13">
    <location>
        <begin position="28"/>
        <end position="440"/>
    </location>
</feature>
<dbReference type="GO" id="GO:0090307">
    <property type="term" value="P:mitotic spindle assembly"/>
    <property type="evidence" value="ECO:0007669"/>
    <property type="project" value="TreeGrafter"/>
</dbReference>
<accession>A0A7R9AMS1</accession>
<evidence type="ECO:0000256" key="5">
    <source>
        <dbReference type="ARBA" id="ARBA00022741"/>
    </source>
</evidence>
<evidence type="ECO:0000256" key="6">
    <source>
        <dbReference type="ARBA" id="ARBA00022840"/>
    </source>
</evidence>
<feature type="compositionally biased region" description="Basic and acidic residues" evidence="12">
    <location>
        <begin position="1083"/>
        <end position="1093"/>
    </location>
</feature>
<name>A0A7R9AMS1_TIMSH</name>
<keyword evidence="8 10" id="KW-0505">Motor protein</keyword>
<keyword evidence="9" id="KW-0206">Cytoskeleton</keyword>
<dbReference type="Gene3D" id="2.60.40.4330">
    <property type="entry name" value="Kinesin-like protein Kif23, Arf6-interacting domain"/>
    <property type="match status" value="1"/>
</dbReference>
<dbReference type="CDD" id="cd01368">
    <property type="entry name" value="KISc_KIF23_like"/>
    <property type="match status" value="1"/>
</dbReference>
<dbReference type="PROSITE" id="PS00411">
    <property type="entry name" value="KINESIN_MOTOR_1"/>
    <property type="match status" value="1"/>
</dbReference>
<evidence type="ECO:0000256" key="3">
    <source>
        <dbReference type="ARBA" id="ARBA00022553"/>
    </source>
</evidence>
<dbReference type="GO" id="GO:0005524">
    <property type="term" value="F:ATP binding"/>
    <property type="evidence" value="ECO:0007669"/>
    <property type="project" value="UniProtKB-UniRule"/>
</dbReference>
<dbReference type="InterPro" id="IPR032384">
    <property type="entry name" value="Kif23_Arf-bd"/>
</dbReference>
<dbReference type="Gene3D" id="3.40.850.10">
    <property type="entry name" value="Kinesin motor domain"/>
    <property type="match status" value="1"/>
</dbReference>
<dbReference type="PANTHER" id="PTHR47970:SF29">
    <property type="entry name" value="KINESIN FAMILY MEMBER 20B"/>
    <property type="match status" value="1"/>
</dbReference>
<dbReference type="EMBL" id="OC000320">
    <property type="protein sequence ID" value="CAD7256909.1"/>
    <property type="molecule type" value="Genomic_DNA"/>
</dbReference>
<evidence type="ECO:0000256" key="2">
    <source>
        <dbReference type="ARBA" id="ARBA00022490"/>
    </source>
</evidence>
<dbReference type="GO" id="GO:0008574">
    <property type="term" value="F:plus-end-directed microtubule motor activity"/>
    <property type="evidence" value="ECO:0007669"/>
    <property type="project" value="TreeGrafter"/>
</dbReference>
<feature type="coiled-coil region" evidence="11">
    <location>
        <begin position="514"/>
        <end position="662"/>
    </location>
</feature>
<feature type="region of interest" description="Disordered" evidence="12">
    <location>
        <begin position="1"/>
        <end position="25"/>
    </location>
</feature>
<dbReference type="GO" id="GO:0051231">
    <property type="term" value="P:spindle elongation"/>
    <property type="evidence" value="ECO:0007669"/>
    <property type="project" value="TreeGrafter"/>
</dbReference>
<dbReference type="Pfam" id="PF16540">
    <property type="entry name" value="MKLP1_Arf_bdg"/>
    <property type="match status" value="1"/>
</dbReference>
<dbReference type="PROSITE" id="PS50067">
    <property type="entry name" value="KINESIN_MOTOR_2"/>
    <property type="match status" value="1"/>
</dbReference>
<dbReference type="GO" id="GO:0007018">
    <property type="term" value="P:microtubule-based movement"/>
    <property type="evidence" value="ECO:0007669"/>
    <property type="project" value="InterPro"/>
</dbReference>
<dbReference type="InterPro" id="IPR036961">
    <property type="entry name" value="Kinesin_motor_dom_sf"/>
</dbReference>
<evidence type="ECO:0000256" key="12">
    <source>
        <dbReference type="SAM" id="MobiDB-lite"/>
    </source>
</evidence>
<keyword evidence="3" id="KW-0597">Phosphoprotein</keyword>
<feature type="binding site" evidence="10">
    <location>
        <begin position="114"/>
        <end position="121"/>
    </location>
    <ligand>
        <name>ATP</name>
        <dbReference type="ChEBI" id="CHEBI:30616"/>
    </ligand>
</feature>
<protein>
    <recommendedName>
        <fullName evidence="13">Kinesin motor domain-containing protein</fullName>
    </recommendedName>
</protein>
<evidence type="ECO:0000256" key="4">
    <source>
        <dbReference type="ARBA" id="ARBA00022701"/>
    </source>
</evidence>
<dbReference type="SMART" id="SM00129">
    <property type="entry name" value="KISc"/>
    <property type="match status" value="1"/>
</dbReference>
<dbReference type="InterPro" id="IPR001752">
    <property type="entry name" value="Kinesin_motor_dom"/>
</dbReference>
<evidence type="ECO:0000256" key="9">
    <source>
        <dbReference type="ARBA" id="ARBA00023212"/>
    </source>
</evidence>
<evidence type="ECO:0000256" key="8">
    <source>
        <dbReference type="ARBA" id="ARBA00023175"/>
    </source>
</evidence>
<dbReference type="PANTHER" id="PTHR47970">
    <property type="entry name" value="KINESIN-LIKE PROTEIN KIF11"/>
    <property type="match status" value="1"/>
</dbReference>
<dbReference type="InterPro" id="IPR038105">
    <property type="entry name" value="Kif23_Arf-bd_sf"/>
</dbReference>
<evidence type="ECO:0000256" key="10">
    <source>
        <dbReference type="PROSITE-ProRule" id="PRU00283"/>
    </source>
</evidence>
<evidence type="ECO:0000256" key="11">
    <source>
        <dbReference type="SAM" id="Coils"/>
    </source>
</evidence>
<dbReference type="GO" id="GO:0008017">
    <property type="term" value="F:microtubule binding"/>
    <property type="evidence" value="ECO:0007669"/>
    <property type="project" value="InterPro"/>
</dbReference>
<feature type="compositionally biased region" description="Polar residues" evidence="12">
    <location>
        <begin position="1"/>
        <end position="11"/>
    </location>
</feature>
<dbReference type="SUPFAM" id="SSF53098">
    <property type="entry name" value="Ribonuclease H-like"/>
    <property type="match status" value="1"/>
</dbReference>
<evidence type="ECO:0000313" key="14">
    <source>
        <dbReference type="EMBL" id="CAD7256909.1"/>
    </source>
</evidence>
<reference evidence="14" key="1">
    <citation type="submission" date="2020-11" db="EMBL/GenBank/DDBJ databases">
        <authorList>
            <person name="Tran Van P."/>
        </authorList>
    </citation>
    <scope>NUCLEOTIDE SEQUENCE</scope>
</reference>
<keyword evidence="7 11" id="KW-0175">Coiled coil</keyword>
<keyword evidence="5 10" id="KW-0547">Nucleotide-binding</keyword>
<keyword evidence="4" id="KW-0493">Microtubule</keyword>
<dbReference type="InterPro" id="IPR027417">
    <property type="entry name" value="P-loop_NTPase"/>
</dbReference>
<feature type="region of interest" description="Disordered" evidence="12">
    <location>
        <begin position="1083"/>
        <end position="1102"/>
    </location>
</feature>
<gene>
    <name evidence="14" type="ORF">TSIB3V08_LOCUS1184</name>
</gene>
<dbReference type="InterPro" id="IPR019821">
    <property type="entry name" value="Kinesin_motor_CS"/>
</dbReference>
<dbReference type="PRINTS" id="PR00380">
    <property type="entry name" value="KINESINHEAVY"/>
</dbReference>
<dbReference type="GO" id="GO:0072686">
    <property type="term" value="C:mitotic spindle"/>
    <property type="evidence" value="ECO:0007669"/>
    <property type="project" value="TreeGrafter"/>
</dbReference>
<dbReference type="Pfam" id="PF00225">
    <property type="entry name" value="Kinesin"/>
    <property type="match status" value="1"/>
</dbReference>
<dbReference type="GO" id="GO:0005876">
    <property type="term" value="C:spindle microtubule"/>
    <property type="evidence" value="ECO:0007669"/>
    <property type="project" value="TreeGrafter"/>
</dbReference>
<dbReference type="SUPFAM" id="SSF52540">
    <property type="entry name" value="P-loop containing nucleoside triphosphate hydrolases"/>
    <property type="match status" value="1"/>
</dbReference>
<keyword evidence="6 10" id="KW-0067">ATP-binding</keyword>
<keyword evidence="2" id="KW-0963">Cytoplasm</keyword>
<dbReference type="AlphaFoldDB" id="A0A7R9AMS1"/>
<comment type="subcellular location">
    <subcellularLocation>
        <location evidence="1">Cytoplasm</location>
        <location evidence="1">Cytoskeleton</location>
        <location evidence="1">Spindle</location>
    </subcellularLocation>
</comment>
<dbReference type="InterPro" id="IPR012337">
    <property type="entry name" value="RNaseH-like_sf"/>
</dbReference>
<proteinExistence type="inferred from homology"/>
<dbReference type="InterPro" id="IPR047149">
    <property type="entry name" value="KIF11-like"/>
</dbReference>
<comment type="similarity">
    <text evidence="10">Belongs to the TRAFAC class myosin-kinesin ATPase superfamily. Kinesin family.</text>
</comment>